<evidence type="ECO:0008006" key="3">
    <source>
        <dbReference type="Google" id="ProtNLM"/>
    </source>
</evidence>
<evidence type="ECO:0000313" key="1">
    <source>
        <dbReference type="EMBL" id="KAJ7766153.1"/>
    </source>
</evidence>
<feature type="non-terminal residue" evidence="1">
    <location>
        <position position="1"/>
    </location>
</feature>
<protein>
    <recommendedName>
        <fullName evidence="3">Endonuclease/exonuclease/phosphatase domain-containing protein</fullName>
    </recommendedName>
</protein>
<dbReference type="EMBL" id="JARKIB010000024">
    <property type="protein sequence ID" value="KAJ7766153.1"/>
    <property type="molecule type" value="Genomic_DNA"/>
</dbReference>
<reference evidence="1" key="1">
    <citation type="submission" date="2023-03" db="EMBL/GenBank/DDBJ databases">
        <title>Massive genome expansion in bonnet fungi (Mycena s.s.) driven by repeated elements and novel gene families across ecological guilds.</title>
        <authorList>
            <consortium name="Lawrence Berkeley National Laboratory"/>
            <person name="Harder C.B."/>
            <person name="Miyauchi S."/>
            <person name="Viragh M."/>
            <person name="Kuo A."/>
            <person name="Thoen E."/>
            <person name="Andreopoulos B."/>
            <person name="Lu D."/>
            <person name="Skrede I."/>
            <person name="Drula E."/>
            <person name="Henrissat B."/>
            <person name="Morin E."/>
            <person name="Kohler A."/>
            <person name="Barry K."/>
            <person name="LaButti K."/>
            <person name="Morin E."/>
            <person name="Salamov A."/>
            <person name="Lipzen A."/>
            <person name="Mereny Z."/>
            <person name="Hegedus B."/>
            <person name="Baldrian P."/>
            <person name="Stursova M."/>
            <person name="Weitz H."/>
            <person name="Taylor A."/>
            <person name="Grigoriev I.V."/>
            <person name="Nagy L.G."/>
            <person name="Martin F."/>
            <person name="Kauserud H."/>
        </authorList>
    </citation>
    <scope>NUCLEOTIDE SEQUENCE</scope>
    <source>
        <strain evidence="1">CBHHK182m</strain>
    </source>
</reference>
<name>A0AAD7JKY9_9AGAR</name>
<dbReference type="Proteomes" id="UP001215598">
    <property type="component" value="Unassembled WGS sequence"/>
</dbReference>
<organism evidence="1 2">
    <name type="scientific">Mycena metata</name>
    <dbReference type="NCBI Taxonomy" id="1033252"/>
    <lineage>
        <taxon>Eukaryota</taxon>
        <taxon>Fungi</taxon>
        <taxon>Dikarya</taxon>
        <taxon>Basidiomycota</taxon>
        <taxon>Agaricomycotina</taxon>
        <taxon>Agaricomycetes</taxon>
        <taxon>Agaricomycetidae</taxon>
        <taxon>Agaricales</taxon>
        <taxon>Marasmiineae</taxon>
        <taxon>Mycenaceae</taxon>
        <taxon>Mycena</taxon>
    </lineage>
</organism>
<dbReference type="Gene3D" id="3.60.10.10">
    <property type="entry name" value="Endonuclease/exonuclease/phosphatase"/>
    <property type="match status" value="1"/>
</dbReference>
<keyword evidence="2" id="KW-1185">Reference proteome</keyword>
<dbReference type="SUPFAM" id="SSF56219">
    <property type="entry name" value="DNase I-like"/>
    <property type="match status" value="1"/>
</dbReference>
<evidence type="ECO:0000313" key="2">
    <source>
        <dbReference type="Proteomes" id="UP001215598"/>
    </source>
</evidence>
<gene>
    <name evidence="1" type="ORF">B0H16DRAFT_1238647</name>
</gene>
<sequence length="117" mass="12723">EVEPIQKLWETVALCTRSQDKGVIGLADLNARTGPLQVDFALRTLPRVSSDPEKTPNTRGRAVLDQCDAYGLVILNGTSLETATPGRCTSWQPGGHSVIDYAIVSEDLIPEVQQLHI</sequence>
<comment type="caution">
    <text evidence="1">The sequence shown here is derived from an EMBL/GenBank/DDBJ whole genome shotgun (WGS) entry which is preliminary data.</text>
</comment>
<proteinExistence type="predicted"/>
<accession>A0AAD7JKY9</accession>
<dbReference type="AlphaFoldDB" id="A0AAD7JKY9"/>
<dbReference type="InterPro" id="IPR036691">
    <property type="entry name" value="Endo/exonu/phosph_ase_sf"/>
</dbReference>
<feature type="non-terminal residue" evidence="1">
    <location>
        <position position="117"/>
    </location>
</feature>